<evidence type="ECO:0000259" key="1">
    <source>
        <dbReference type="Pfam" id="PF02627"/>
    </source>
</evidence>
<name>A0A1G6ILI4_9GAMM</name>
<dbReference type="OrthoDB" id="9802489at2"/>
<organism evidence="2 3">
    <name type="scientific">Acinetobacter marinus</name>
    <dbReference type="NCBI Taxonomy" id="281375"/>
    <lineage>
        <taxon>Bacteria</taxon>
        <taxon>Pseudomonadati</taxon>
        <taxon>Pseudomonadota</taxon>
        <taxon>Gammaproteobacteria</taxon>
        <taxon>Moraxellales</taxon>
        <taxon>Moraxellaceae</taxon>
        <taxon>Acinetobacter</taxon>
    </lineage>
</organism>
<dbReference type="InterPro" id="IPR052512">
    <property type="entry name" value="4CMD/NDH-1_regulator"/>
</dbReference>
<dbReference type="Gene3D" id="1.20.1290.10">
    <property type="entry name" value="AhpD-like"/>
    <property type="match status" value="1"/>
</dbReference>
<dbReference type="InterPro" id="IPR029032">
    <property type="entry name" value="AhpD-like"/>
</dbReference>
<dbReference type="SUPFAM" id="SSF69118">
    <property type="entry name" value="AhpD-like"/>
    <property type="match status" value="1"/>
</dbReference>
<dbReference type="Pfam" id="PF02627">
    <property type="entry name" value="CMD"/>
    <property type="match status" value="2"/>
</dbReference>
<gene>
    <name evidence="2" type="ORF">SAMN05421749_10364</name>
</gene>
<dbReference type="GO" id="GO:0051920">
    <property type="term" value="F:peroxiredoxin activity"/>
    <property type="evidence" value="ECO:0007669"/>
    <property type="project" value="InterPro"/>
</dbReference>
<dbReference type="PANTHER" id="PTHR33570">
    <property type="entry name" value="4-CARBOXYMUCONOLACTONE DECARBOXYLASE FAMILY PROTEIN"/>
    <property type="match status" value="1"/>
</dbReference>
<feature type="domain" description="Carboxymuconolactone decarboxylase-like" evidence="1">
    <location>
        <begin position="38"/>
        <end position="106"/>
    </location>
</feature>
<dbReference type="InterPro" id="IPR003779">
    <property type="entry name" value="CMD-like"/>
</dbReference>
<protein>
    <submittedName>
        <fullName evidence="2">Carboxymuconolactone decarboxylase family protein</fullName>
    </submittedName>
</protein>
<dbReference type="PANTHER" id="PTHR33570:SF2">
    <property type="entry name" value="CARBOXYMUCONOLACTONE DECARBOXYLASE-LIKE DOMAIN-CONTAINING PROTEIN"/>
    <property type="match status" value="1"/>
</dbReference>
<feature type="domain" description="Carboxymuconolactone decarboxylase-like" evidence="1">
    <location>
        <begin position="170"/>
        <end position="228"/>
    </location>
</feature>
<reference evidence="3" key="1">
    <citation type="submission" date="2016-09" db="EMBL/GenBank/DDBJ databases">
        <authorList>
            <person name="Varghese N."/>
            <person name="Submissions S."/>
        </authorList>
    </citation>
    <scope>NUCLEOTIDE SEQUENCE [LARGE SCALE GENOMIC DNA]</scope>
    <source>
        <strain evidence="3">ANC 3699</strain>
    </source>
</reference>
<accession>A0A1G6ILI4</accession>
<dbReference type="AlphaFoldDB" id="A0A1G6ILI4"/>
<keyword evidence="3" id="KW-1185">Reference proteome</keyword>
<proteinExistence type="predicted"/>
<sequence length="253" mass="27635">MHFNFKKTQPDSKQTTSYFKAIAAIGIGLSLCTQSIFAKEKDMLSTQQQNIIPVAAFTANGDITALKQAIGKGLDAGLSINQIREVLIQMYAYVGFPRSLNGINAMVEVLDERKAQGIKDTVGQDATPLPKDTDINAKGNQTRNDIFKTDLTHNQAAYAQFAPMIDVYLKEHLFGDIFARDVLDYQQRELATVAALAAISGTDAQLKGHLNASMNVGLTPEQLDAFAQIMRQAVSPESGQRIETLLAEIEASR</sequence>
<evidence type="ECO:0000313" key="3">
    <source>
        <dbReference type="Proteomes" id="UP000242317"/>
    </source>
</evidence>
<dbReference type="Proteomes" id="UP000242317">
    <property type="component" value="Unassembled WGS sequence"/>
</dbReference>
<dbReference type="RefSeq" id="WP_092617628.1">
    <property type="nucleotide sequence ID" value="NZ_FMYK01000003.1"/>
</dbReference>
<evidence type="ECO:0000313" key="2">
    <source>
        <dbReference type="EMBL" id="SDC06626.1"/>
    </source>
</evidence>
<dbReference type="EMBL" id="FMYK01000003">
    <property type="protein sequence ID" value="SDC06626.1"/>
    <property type="molecule type" value="Genomic_DNA"/>
</dbReference>